<gene>
    <name evidence="1" type="ORF">SK854_42405</name>
</gene>
<proteinExistence type="predicted"/>
<dbReference type="EMBL" id="JAXAVU010000016">
    <property type="protein sequence ID" value="MDX8148830.1"/>
    <property type="molecule type" value="Genomic_DNA"/>
</dbReference>
<comment type="caution">
    <text evidence="1">The sequence shown here is derived from an EMBL/GenBank/DDBJ whole genome shotgun (WGS) entry which is preliminary data.</text>
</comment>
<keyword evidence="2" id="KW-1185">Reference proteome</keyword>
<evidence type="ECO:0000313" key="2">
    <source>
        <dbReference type="Proteomes" id="UP001285352"/>
    </source>
</evidence>
<evidence type="ECO:0000313" key="1">
    <source>
        <dbReference type="EMBL" id="MDX8148830.1"/>
    </source>
</evidence>
<dbReference type="Proteomes" id="UP001285352">
    <property type="component" value="Unassembled WGS sequence"/>
</dbReference>
<dbReference type="RefSeq" id="WP_319980800.1">
    <property type="nucleotide sequence ID" value="NZ_JAXAVU010000016.1"/>
</dbReference>
<sequence>MNDAWHEFRREVFGDPYLVWHEGADLDALIAEHERRPERAERMLRAGVAEHDHVAVESLGALARLSRAPSDASALLRSALPSAHGVFRVRTAQVLCEMTGVEEYVSEVAAVLEGFGHWGDRIDAAMALPSLPITPRSVAAAHRGMLDEESLVRHHSANCLLGLAGKKADIANRSGFAWVISEDPAKWRAVADRLLGAFAVRTAGVRGDRESFAVDLGAADYSAPHHRAARVYLAGTQLPGADRLHVPALRNIGVHTTHPDRPATYQNLRAALEHLGFADLPESVPLVQDATAATLDAVTAALDFDIDVSRWCATDLVIGDRSRLAFEIGPADQDGPQLRTCTLWLDGAIATPFDNTAYVPQFANSLRMDAARYRAGKSPDFARWGPTTDDLAAESHPDGTVQYRLRSRIDGVGDREGVVRLRVDEIVAVLEKTADVLTAAR</sequence>
<protein>
    <submittedName>
        <fullName evidence="1">Uncharacterized protein</fullName>
    </submittedName>
</protein>
<name>A0ABU4VBI4_9PSEU</name>
<accession>A0ABU4VBI4</accession>
<organism evidence="1 2">
    <name type="scientific">Lentzea sokolovensis</name>
    <dbReference type="NCBI Taxonomy" id="3095429"/>
    <lineage>
        <taxon>Bacteria</taxon>
        <taxon>Bacillati</taxon>
        <taxon>Actinomycetota</taxon>
        <taxon>Actinomycetes</taxon>
        <taxon>Pseudonocardiales</taxon>
        <taxon>Pseudonocardiaceae</taxon>
        <taxon>Lentzea</taxon>
    </lineage>
</organism>
<reference evidence="1 2" key="1">
    <citation type="submission" date="2023-11" db="EMBL/GenBank/DDBJ databases">
        <title>Lentzea sokolovensis, sp. nov., Lentzea kristufkii, sp. nov., and Lentzea miocenensis, sp. nov., rare actinobacteria from Sokolov Coal Basin, Miocene lacustrine sediment, Czech Republic.</title>
        <authorList>
            <person name="Lara A."/>
            <person name="Kotroba L."/>
            <person name="Nouioui I."/>
            <person name="Neumann-Schaal M."/>
            <person name="Mast Y."/>
            <person name="Chronakova A."/>
        </authorList>
    </citation>
    <scope>NUCLEOTIDE SEQUENCE [LARGE SCALE GENOMIC DNA]</scope>
    <source>
        <strain evidence="1 2">BCCO 10_0061</strain>
    </source>
</reference>